<reference evidence="1 2" key="1">
    <citation type="journal article" date="2021" name="Elife">
        <title>Chloroplast acquisition without the gene transfer in kleptoplastic sea slugs, Plakobranchus ocellatus.</title>
        <authorList>
            <person name="Maeda T."/>
            <person name="Takahashi S."/>
            <person name="Yoshida T."/>
            <person name="Shimamura S."/>
            <person name="Takaki Y."/>
            <person name="Nagai Y."/>
            <person name="Toyoda A."/>
            <person name="Suzuki Y."/>
            <person name="Arimoto A."/>
            <person name="Ishii H."/>
            <person name="Satoh N."/>
            <person name="Nishiyama T."/>
            <person name="Hasebe M."/>
            <person name="Maruyama T."/>
            <person name="Minagawa J."/>
            <person name="Obokata J."/>
            <person name="Shigenobu S."/>
        </authorList>
    </citation>
    <scope>NUCLEOTIDE SEQUENCE [LARGE SCALE GENOMIC DNA]</scope>
</reference>
<comment type="caution">
    <text evidence="1">The sequence shown here is derived from an EMBL/GenBank/DDBJ whole genome shotgun (WGS) entry which is preliminary data.</text>
</comment>
<gene>
    <name evidence="1" type="ORF">ElyMa_003546800</name>
</gene>
<protein>
    <recommendedName>
        <fullName evidence="3">PiggyBac transposable element-derived protein domain-containing protein</fullName>
    </recommendedName>
</protein>
<evidence type="ECO:0008006" key="3">
    <source>
        <dbReference type="Google" id="ProtNLM"/>
    </source>
</evidence>
<evidence type="ECO:0000313" key="1">
    <source>
        <dbReference type="EMBL" id="GFR61011.1"/>
    </source>
</evidence>
<accession>A0AAV4EL77</accession>
<keyword evidence="2" id="KW-1185">Reference proteome</keyword>
<organism evidence="1 2">
    <name type="scientific">Elysia marginata</name>
    <dbReference type="NCBI Taxonomy" id="1093978"/>
    <lineage>
        <taxon>Eukaryota</taxon>
        <taxon>Metazoa</taxon>
        <taxon>Spiralia</taxon>
        <taxon>Lophotrochozoa</taxon>
        <taxon>Mollusca</taxon>
        <taxon>Gastropoda</taxon>
        <taxon>Heterobranchia</taxon>
        <taxon>Euthyneura</taxon>
        <taxon>Panpulmonata</taxon>
        <taxon>Sacoglossa</taxon>
        <taxon>Placobranchoidea</taxon>
        <taxon>Plakobranchidae</taxon>
        <taxon>Elysia</taxon>
    </lineage>
</organism>
<proteinExistence type="predicted"/>
<dbReference type="EMBL" id="BMAT01007256">
    <property type="protein sequence ID" value="GFR61011.1"/>
    <property type="molecule type" value="Genomic_DNA"/>
</dbReference>
<dbReference type="AlphaFoldDB" id="A0AAV4EL77"/>
<dbReference type="Proteomes" id="UP000762676">
    <property type="component" value="Unassembled WGS sequence"/>
</dbReference>
<evidence type="ECO:0000313" key="2">
    <source>
        <dbReference type="Proteomes" id="UP000762676"/>
    </source>
</evidence>
<sequence>MEDTHLTRKLQLYTSIVDPTILFGYKTWTLKTAFETMIQAFYNKCMRRLLQFFWAEELIDMFGDVLKHCWTTRTSPVIAKRQNYCGLGTEHVTSAECSKQS</sequence>
<name>A0AAV4EL77_9GAST</name>